<dbReference type="STRING" id="1531966.A0A0A1SVF3"/>
<organism evidence="3 4">
    <name type="scientific">[Torrubiella] hemipterigena</name>
    <dbReference type="NCBI Taxonomy" id="1531966"/>
    <lineage>
        <taxon>Eukaryota</taxon>
        <taxon>Fungi</taxon>
        <taxon>Dikarya</taxon>
        <taxon>Ascomycota</taxon>
        <taxon>Pezizomycotina</taxon>
        <taxon>Sordariomycetes</taxon>
        <taxon>Hypocreomycetidae</taxon>
        <taxon>Hypocreales</taxon>
        <taxon>Clavicipitaceae</taxon>
        <taxon>Clavicipitaceae incertae sedis</taxon>
        <taxon>'Torrubiella' clade</taxon>
    </lineage>
</organism>
<dbReference type="Pfam" id="PF14661">
    <property type="entry name" value="HAUS6_N"/>
    <property type="match status" value="1"/>
</dbReference>
<dbReference type="Proteomes" id="UP000039046">
    <property type="component" value="Unassembled WGS sequence"/>
</dbReference>
<dbReference type="OrthoDB" id="5575722at2759"/>
<evidence type="ECO:0000259" key="2">
    <source>
        <dbReference type="Pfam" id="PF14661"/>
    </source>
</evidence>
<gene>
    <name evidence="3" type="ORF">VHEMI02289</name>
</gene>
<keyword evidence="4" id="KW-1185">Reference proteome</keyword>
<feature type="region of interest" description="Disordered" evidence="1">
    <location>
        <begin position="1"/>
        <end position="37"/>
    </location>
</feature>
<sequence>MATLQRTRPPRSGVATSRPQSMYARAPQQRLPSPMKSSEQLVSTITPLNTFLTNLRLLNLDQLRDWPNPVPAIFSASGPQGHKRRLQIVEWTLFRLFEIYDPDETLSKLKPFFPATEQLQSVNLRSALLKLLENAKRLGVLGRDTILRKTMLDECRGERLEEVLAAFSSAVLKKVVADAVDEGKIRESPALELALDSSGKKDDLATLRTLTLAYRASLCNLLQHKKNAKAKCRDFEELLAIKERGLARRMEAVEERSSRESFGRMSEGERNDMRRTIRNNWTGNEAWVDTLLYGNEAAKNRSGLLATPYDRIWNRVQQGRLAEVEDDGEGLLEQLNTRVKLQRDRLARWSAFHRDMAYDKVPPSPSKRRAPIPKKKGMELSFEAHKDLQVGHSRSTRTSLREEIELEPEYEQIMERLAQELTAPLFVTPQDILGPIIQRQRRESYLEPEVFEEDAISDMSELDSDEPEEPKILPKAATAPLRAAKRLPRRPVVQPRQGSRDTSRSLNSHGSARDLREEYSRKASFEIPKPEPAVYDAALRNREILDSIDRDSSSPSPTKKVKPRHTLSLAERTRLSMARTSRVFDEDELPLGPSVANKPAKTNREPTPEEPDMDDGYTDLASRTRKSMAGFEKAQQKAQMERRRSMRRSKILPQREVAYIPKVDEEELTSRIERLMKEDNMEAIFGSKKGGTPGGADWE</sequence>
<name>A0A0A1SVF3_9HYPO</name>
<feature type="domain" description="HAUS augmin-like complex subunit 6 N-terminal" evidence="2">
    <location>
        <begin position="51"/>
        <end position="282"/>
    </location>
</feature>
<feature type="region of interest" description="Disordered" evidence="1">
    <location>
        <begin position="458"/>
        <end position="524"/>
    </location>
</feature>
<proteinExistence type="predicted"/>
<feature type="compositionally biased region" description="Basic and acidic residues" evidence="1">
    <location>
        <begin position="511"/>
        <end position="524"/>
    </location>
</feature>
<dbReference type="EMBL" id="CDHN01000001">
    <property type="protein sequence ID" value="CEJ82211.1"/>
    <property type="molecule type" value="Genomic_DNA"/>
</dbReference>
<evidence type="ECO:0000313" key="3">
    <source>
        <dbReference type="EMBL" id="CEJ82211.1"/>
    </source>
</evidence>
<protein>
    <recommendedName>
        <fullName evidence="2">HAUS augmin-like complex subunit 6 N-terminal domain-containing protein</fullName>
    </recommendedName>
</protein>
<feature type="region of interest" description="Disordered" evidence="1">
    <location>
        <begin position="546"/>
        <end position="649"/>
    </location>
</feature>
<evidence type="ECO:0000256" key="1">
    <source>
        <dbReference type="SAM" id="MobiDB-lite"/>
    </source>
</evidence>
<dbReference type="AlphaFoldDB" id="A0A0A1SVF3"/>
<feature type="compositionally biased region" description="Acidic residues" evidence="1">
    <location>
        <begin position="458"/>
        <end position="468"/>
    </location>
</feature>
<dbReference type="InterPro" id="IPR028163">
    <property type="entry name" value="HAUS_6_N"/>
</dbReference>
<reference evidence="3 4" key="1">
    <citation type="journal article" date="2015" name="Genome Announc.">
        <title>Draft Genome Sequence and Gene Annotation of the Entomopathogenic Fungus Verticillium hemipterigenum.</title>
        <authorList>
            <person name="Horn F."/>
            <person name="Habel A."/>
            <person name="Scharf D.H."/>
            <person name="Dworschak J."/>
            <person name="Brakhage A.A."/>
            <person name="Guthke R."/>
            <person name="Hertweck C."/>
            <person name="Linde J."/>
        </authorList>
    </citation>
    <scope>NUCLEOTIDE SEQUENCE [LARGE SCALE GENOMIC DNA]</scope>
</reference>
<feature type="compositionally biased region" description="Acidic residues" evidence="1">
    <location>
        <begin position="608"/>
        <end position="617"/>
    </location>
</feature>
<dbReference type="HOGENOM" id="CLU_013984_0_0_1"/>
<feature type="compositionally biased region" description="Low complexity" evidence="1">
    <location>
        <begin position="473"/>
        <end position="482"/>
    </location>
</feature>
<evidence type="ECO:0000313" key="4">
    <source>
        <dbReference type="Proteomes" id="UP000039046"/>
    </source>
</evidence>
<accession>A0A0A1SVF3</accession>